<accession>A0A2W1JZL3</accession>
<evidence type="ECO:0000313" key="1">
    <source>
        <dbReference type="EMBL" id="PZD74824.1"/>
    </source>
</evidence>
<reference evidence="1 2" key="1">
    <citation type="journal article" date="2018" name="Sci. Rep.">
        <title>A novel species of the marine cyanobacterium Acaryochloris with a unique pigment content and lifestyle.</title>
        <authorList>
            <person name="Partensky F."/>
            <person name="Six C."/>
            <person name="Ratin M."/>
            <person name="Garczarek L."/>
            <person name="Vaulot D."/>
            <person name="Probert I."/>
            <person name="Calteau A."/>
            <person name="Gourvil P."/>
            <person name="Marie D."/>
            <person name="Grebert T."/>
            <person name="Bouchier C."/>
            <person name="Le Panse S."/>
            <person name="Gachenot M."/>
            <person name="Rodriguez F."/>
            <person name="Garrido J.L."/>
        </authorList>
    </citation>
    <scope>NUCLEOTIDE SEQUENCE [LARGE SCALE GENOMIC DNA]</scope>
    <source>
        <strain evidence="1 2">RCC1774</strain>
    </source>
</reference>
<organism evidence="1 2">
    <name type="scientific">Acaryochloris thomasi RCC1774</name>
    <dbReference type="NCBI Taxonomy" id="1764569"/>
    <lineage>
        <taxon>Bacteria</taxon>
        <taxon>Bacillati</taxon>
        <taxon>Cyanobacteriota</taxon>
        <taxon>Cyanophyceae</taxon>
        <taxon>Acaryochloridales</taxon>
        <taxon>Acaryochloridaceae</taxon>
        <taxon>Acaryochloris</taxon>
        <taxon>Acaryochloris thomasi</taxon>
    </lineage>
</organism>
<protein>
    <submittedName>
        <fullName evidence="1">Uncharacterized protein</fullName>
    </submittedName>
</protein>
<gene>
    <name evidence="1" type="ORF">C1752_00601</name>
</gene>
<comment type="caution">
    <text evidence="1">The sequence shown here is derived from an EMBL/GenBank/DDBJ whole genome shotgun (WGS) entry which is preliminary data.</text>
</comment>
<keyword evidence="2" id="KW-1185">Reference proteome</keyword>
<name>A0A2W1JZL3_9CYAN</name>
<dbReference type="AlphaFoldDB" id="A0A2W1JZL3"/>
<proteinExistence type="predicted"/>
<dbReference type="EMBL" id="PQWO01000002">
    <property type="protein sequence ID" value="PZD74824.1"/>
    <property type="molecule type" value="Genomic_DNA"/>
</dbReference>
<sequence>MILSVASKQLQIFKTMLRLTTFLTIALLSILPLTGCQQAQDAADQAQDTAGTAVDQAKDAATDATDKVKETTDGAVDQAKGFAGINEMKDGVTETISSVQAGDFPKAKEDFAKVQESWGSVSETMKDNKNYSAISEGVTNVQASLSGDNPDSGAVVGQLQGLLKNLGEAAKG</sequence>
<dbReference type="Gene3D" id="1.20.120.20">
    <property type="entry name" value="Apolipoprotein"/>
    <property type="match status" value="1"/>
</dbReference>
<dbReference type="Proteomes" id="UP000248857">
    <property type="component" value="Unassembled WGS sequence"/>
</dbReference>
<evidence type="ECO:0000313" key="2">
    <source>
        <dbReference type="Proteomes" id="UP000248857"/>
    </source>
</evidence>